<keyword evidence="2" id="KW-0547">Nucleotide-binding</keyword>
<evidence type="ECO:0000256" key="3">
    <source>
        <dbReference type="ARBA" id="ARBA00022840"/>
    </source>
</evidence>
<accession>A0ABY7G073</accession>
<dbReference type="Gene3D" id="3.90.640.10">
    <property type="entry name" value="Actin, Chain A, domain 4"/>
    <property type="match status" value="1"/>
</dbReference>
<dbReference type="InterPro" id="IPR013126">
    <property type="entry name" value="Hsp_70_fam"/>
</dbReference>
<dbReference type="Pfam" id="PF00012">
    <property type="entry name" value="HSP70"/>
    <property type="match status" value="1"/>
</dbReference>
<dbReference type="PANTHER" id="PTHR14187">
    <property type="entry name" value="ALPHA KINASE/ELONGATION FACTOR 2 KINASE"/>
    <property type="match status" value="1"/>
</dbReference>
<dbReference type="InterPro" id="IPR043129">
    <property type="entry name" value="ATPase_NBD"/>
</dbReference>
<comment type="similarity">
    <text evidence="1">Belongs to the heat shock protein 70 family.</text>
</comment>
<gene>
    <name evidence="4" type="ORF">MAR_012110</name>
</gene>
<keyword evidence="3" id="KW-0067">ATP-binding</keyword>
<keyword evidence="5" id="KW-1185">Reference proteome</keyword>
<evidence type="ECO:0000256" key="1">
    <source>
        <dbReference type="ARBA" id="ARBA00007381"/>
    </source>
</evidence>
<dbReference type="PANTHER" id="PTHR14187:SF5">
    <property type="entry name" value="HEAT SHOCK 70 KDA PROTEIN 12A"/>
    <property type="match status" value="1"/>
</dbReference>
<proteinExistence type="inferred from homology"/>
<evidence type="ECO:0000313" key="4">
    <source>
        <dbReference type="EMBL" id="WAR26406.1"/>
    </source>
</evidence>
<dbReference type="Gene3D" id="3.30.420.40">
    <property type="match status" value="2"/>
</dbReference>
<organism evidence="4 5">
    <name type="scientific">Mya arenaria</name>
    <name type="common">Soft-shell clam</name>
    <dbReference type="NCBI Taxonomy" id="6604"/>
    <lineage>
        <taxon>Eukaryota</taxon>
        <taxon>Metazoa</taxon>
        <taxon>Spiralia</taxon>
        <taxon>Lophotrochozoa</taxon>
        <taxon>Mollusca</taxon>
        <taxon>Bivalvia</taxon>
        <taxon>Autobranchia</taxon>
        <taxon>Heteroconchia</taxon>
        <taxon>Euheterodonta</taxon>
        <taxon>Imparidentia</taxon>
        <taxon>Neoheterodontei</taxon>
        <taxon>Myida</taxon>
        <taxon>Myoidea</taxon>
        <taxon>Myidae</taxon>
        <taxon>Mya</taxon>
    </lineage>
</organism>
<evidence type="ECO:0000313" key="5">
    <source>
        <dbReference type="Proteomes" id="UP001164746"/>
    </source>
</evidence>
<reference evidence="4" key="1">
    <citation type="submission" date="2022-11" db="EMBL/GenBank/DDBJ databases">
        <title>Centuries of genome instability and evolution in soft-shell clam transmissible cancer (bioRxiv).</title>
        <authorList>
            <person name="Hart S.F.M."/>
            <person name="Yonemitsu M.A."/>
            <person name="Giersch R.M."/>
            <person name="Beal B.F."/>
            <person name="Arriagada G."/>
            <person name="Davis B.W."/>
            <person name="Ostrander E.A."/>
            <person name="Goff S.P."/>
            <person name="Metzger M.J."/>
        </authorList>
    </citation>
    <scope>NUCLEOTIDE SEQUENCE</scope>
    <source>
        <strain evidence="4">MELC-2E11</strain>
        <tissue evidence="4">Siphon/mantle</tissue>
    </source>
</reference>
<dbReference type="SUPFAM" id="SSF53067">
    <property type="entry name" value="Actin-like ATPase domain"/>
    <property type="match status" value="2"/>
</dbReference>
<dbReference type="Proteomes" id="UP001164746">
    <property type="component" value="Chromosome 14"/>
</dbReference>
<sequence>MDSTTSGTAWVSGYFTGITFIFNINTISAEADVSGGSADISFREKKGIGTLKEVHQPTGGPWGGIYVDANYLKFLEHIFGEQTITTLKNEGMADYFDFIRDFETKKRTFSKHAKGKIVFKISANTRDLSKKFTGQNLEQRICSLGFGESVIVKRDKLQVESDIVRTWFDDPIDNLIGHLMSLLKNRKLGAVQTVVLVGGFGGSAYVQERLRAAFPDKRLILPDEAELAVLKGAAGLEGTRVTLALEPEAASIWCETLDVDTRAALAGAGTQYMVIDLGGGTADISIHEKNQDGTLKEIHQPTGGPWGGIYVDANYLKFLENIFGKQAITALKTEDMADYFDIIREFEIKKKTLNKQIKGKFTFKISSTTKKLSKKLTGQNLEQRLGSLGYGESVIVKRDKLRVEPEIVRTWFDGPIDNIIGHVQNLLRESTLRAVQTVVLVGGFGESAYVQERMRAAIPDKRLIVPAEADLAVLKGAVRFGHNPAIITSRVMKYTYGVEANCQYDEKIHSEDV</sequence>
<protein>
    <submittedName>
        <fullName evidence="4">HS12A-like protein</fullName>
    </submittedName>
</protein>
<dbReference type="EMBL" id="CP111025">
    <property type="protein sequence ID" value="WAR26406.1"/>
    <property type="molecule type" value="Genomic_DNA"/>
</dbReference>
<evidence type="ECO:0000256" key="2">
    <source>
        <dbReference type="ARBA" id="ARBA00022741"/>
    </source>
</evidence>
<feature type="non-terminal residue" evidence="4">
    <location>
        <position position="1"/>
    </location>
</feature>
<name>A0ABY7G073_MYAAR</name>